<evidence type="ECO:0000313" key="4">
    <source>
        <dbReference type="EMBL" id="AYV85954.1"/>
    </source>
</evidence>
<organism evidence="4">
    <name type="scientific">Solivirus sp</name>
    <dbReference type="NCBI Taxonomy" id="2487772"/>
    <lineage>
        <taxon>Viruses</taxon>
        <taxon>Pithoviruses</taxon>
    </lineage>
</organism>
<feature type="domain" description="UBC core" evidence="3">
    <location>
        <begin position="2"/>
        <end position="140"/>
    </location>
</feature>
<evidence type="ECO:0000256" key="2">
    <source>
        <dbReference type="ARBA" id="ARBA00012486"/>
    </source>
</evidence>
<gene>
    <name evidence="4" type="ORF">Solivirus2_25</name>
</gene>
<dbReference type="EC" id="2.3.2.23" evidence="2"/>
<protein>
    <recommendedName>
        <fullName evidence="2">E2 ubiquitin-conjugating enzyme</fullName>
        <ecNumber evidence="2">2.3.2.23</ecNumber>
    </recommendedName>
</protein>
<comment type="pathway">
    <text evidence="1">Protein modification; protein ubiquitination.</text>
</comment>
<sequence length="140" mass="16550">MSGSRRIQREIEALQNDNLGFPFFFEIDDVRTEERVEEFTDVENHVLMVTYPFDFEFYLMKMEFPLDYPFSPPVVTFANEISHPSIRNEEFIMKGHSPIVRLSHIIMEVYGIIQESLDKSVKVNILPERKSKEKVNDDED</sequence>
<dbReference type="SUPFAM" id="SSF54495">
    <property type="entry name" value="UBC-like"/>
    <property type="match status" value="1"/>
</dbReference>
<dbReference type="EMBL" id="MK072490">
    <property type="protein sequence ID" value="AYV85954.1"/>
    <property type="molecule type" value="Genomic_DNA"/>
</dbReference>
<name>A0A3G5AH86_9VIRU</name>
<dbReference type="InterPro" id="IPR016135">
    <property type="entry name" value="UBQ-conjugating_enzyme/RWD"/>
</dbReference>
<dbReference type="Pfam" id="PF00179">
    <property type="entry name" value="UQ_con"/>
    <property type="match status" value="1"/>
</dbReference>
<dbReference type="UniPathway" id="UPA00143"/>
<dbReference type="Gene3D" id="3.10.110.10">
    <property type="entry name" value="Ubiquitin Conjugating Enzyme"/>
    <property type="match status" value="1"/>
</dbReference>
<accession>A0A3G5AH86</accession>
<evidence type="ECO:0000259" key="3">
    <source>
        <dbReference type="PROSITE" id="PS50127"/>
    </source>
</evidence>
<dbReference type="InterPro" id="IPR000608">
    <property type="entry name" value="UBC"/>
</dbReference>
<reference evidence="4" key="1">
    <citation type="submission" date="2018-10" db="EMBL/GenBank/DDBJ databases">
        <title>Hidden diversity of soil giant viruses.</title>
        <authorList>
            <person name="Schulz F."/>
            <person name="Alteio L."/>
            <person name="Goudeau D."/>
            <person name="Ryan E.M."/>
            <person name="Malmstrom R.R."/>
            <person name="Blanchard J."/>
            <person name="Woyke T."/>
        </authorList>
    </citation>
    <scope>NUCLEOTIDE SEQUENCE</scope>
    <source>
        <strain evidence="4">SOV1</strain>
    </source>
</reference>
<dbReference type="PROSITE" id="PS50127">
    <property type="entry name" value="UBC_2"/>
    <property type="match status" value="1"/>
</dbReference>
<dbReference type="GO" id="GO:0061631">
    <property type="term" value="F:ubiquitin conjugating enzyme activity"/>
    <property type="evidence" value="ECO:0007669"/>
    <property type="project" value="UniProtKB-EC"/>
</dbReference>
<evidence type="ECO:0000256" key="1">
    <source>
        <dbReference type="ARBA" id="ARBA00004906"/>
    </source>
</evidence>
<proteinExistence type="predicted"/>
<dbReference type="GO" id="GO:0016567">
    <property type="term" value="P:protein ubiquitination"/>
    <property type="evidence" value="ECO:0007669"/>
    <property type="project" value="UniProtKB-UniPathway"/>
</dbReference>